<keyword evidence="2" id="KW-0472">Membrane</keyword>
<dbReference type="AlphaFoldDB" id="A0A163A828"/>
<comment type="caution">
    <text evidence="3">The sequence shown here is derived from an EMBL/GenBank/DDBJ whole genome shotgun (WGS) entry which is preliminary data.</text>
</comment>
<feature type="region of interest" description="Disordered" evidence="1">
    <location>
        <begin position="388"/>
        <end position="423"/>
    </location>
</feature>
<evidence type="ECO:0000313" key="3">
    <source>
        <dbReference type="EMBL" id="KZM21040.1"/>
    </source>
</evidence>
<dbReference type="OrthoDB" id="4760831at2759"/>
<feature type="compositionally biased region" description="Basic and acidic residues" evidence="1">
    <location>
        <begin position="307"/>
        <end position="317"/>
    </location>
</feature>
<gene>
    <name evidence="3" type="ORF">ST47_g7840</name>
</gene>
<feature type="compositionally biased region" description="Polar residues" evidence="1">
    <location>
        <begin position="24"/>
        <end position="45"/>
    </location>
</feature>
<organism evidence="3 4">
    <name type="scientific">Didymella rabiei</name>
    <name type="common">Chickpea ascochyta blight fungus</name>
    <name type="synonym">Mycosphaerella rabiei</name>
    <dbReference type="NCBI Taxonomy" id="5454"/>
    <lineage>
        <taxon>Eukaryota</taxon>
        <taxon>Fungi</taxon>
        <taxon>Dikarya</taxon>
        <taxon>Ascomycota</taxon>
        <taxon>Pezizomycotina</taxon>
        <taxon>Dothideomycetes</taxon>
        <taxon>Pleosporomycetidae</taxon>
        <taxon>Pleosporales</taxon>
        <taxon>Pleosporineae</taxon>
        <taxon>Didymellaceae</taxon>
        <taxon>Ascochyta</taxon>
    </lineage>
</organism>
<keyword evidence="2" id="KW-1133">Transmembrane helix</keyword>
<keyword evidence="2" id="KW-0812">Transmembrane</keyword>
<dbReference type="EMBL" id="JYNV01000258">
    <property type="protein sequence ID" value="KZM21040.1"/>
    <property type="molecule type" value="Genomic_DNA"/>
</dbReference>
<feature type="region of interest" description="Disordered" evidence="1">
    <location>
        <begin position="24"/>
        <end position="54"/>
    </location>
</feature>
<evidence type="ECO:0000256" key="1">
    <source>
        <dbReference type="SAM" id="MobiDB-lite"/>
    </source>
</evidence>
<accession>A0A163A828</accession>
<proteinExistence type="predicted"/>
<sequence>MDTQQSQPDSLTIQTTTKAQFELTPQETAESAQGLTQGESFTVSSSDDERKQETQRQAWFENAIKKELKIPNSYVQVAPLIIRWDPEIDDYRDGHNKEIEDLNRVFARFGFSSSTELRLNPKVRKPQFALNSAISEHISAHDGQNKLMIIYYTGHGILDSSDGEKRLLLAARRNEDEQQEGNSLAVAYWHKAESPLLDEDIEGDVLTILDCCFASDAQKGRHHSRRIYDLLAACPKGGNTPAPGEFSFTRSLINTLDRLWAADPDQRILTTRLLEEITRNSGGQAKLHDRLYKDDGRHVQLRPIDGQSKEQTQHDAEQFDSSPLEEAGVKLRFSLQAKDITQVKIEAWAQRLVKASQDANIPLRRIDWLRMDNNEPGQRLRNVVEIFRERHSSSSNTHRSTTEPTPTNYPRSISPDEVSEYQGPRSRMVLDDTSKTTLSISQGNMNVQYGNAASTLQQSNLQNESPALNRLYGCVMVPLPWLLCLLMFAASFLLSHIGHFAQRYLVIAHREL</sequence>
<dbReference type="Proteomes" id="UP000076837">
    <property type="component" value="Unassembled WGS sequence"/>
</dbReference>
<dbReference type="STRING" id="5454.A0A163A828"/>
<evidence type="ECO:0000256" key="2">
    <source>
        <dbReference type="SAM" id="Phobius"/>
    </source>
</evidence>
<feature type="region of interest" description="Disordered" evidence="1">
    <location>
        <begin position="303"/>
        <end position="323"/>
    </location>
</feature>
<reference evidence="3 4" key="1">
    <citation type="journal article" date="2016" name="Sci. Rep.">
        <title>Draft genome sequencing and secretome analysis of fungal phytopathogen Ascochyta rabiei provides insight into the necrotrophic effector repertoire.</title>
        <authorList>
            <person name="Verma S."/>
            <person name="Gazara R.K."/>
            <person name="Nizam S."/>
            <person name="Parween S."/>
            <person name="Chattopadhyay D."/>
            <person name="Verma P.K."/>
        </authorList>
    </citation>
    <scope>NUCLEOTIDE SEQUENCE [LARGE SCALE GENOMIC DNA]</scope>
    <source>
        <strain evidence="3 4">ArDII</strain>
    </source>
</reference>
<keyword evidence="4" id="KW-1185">Reference proteome</keyword>
<evidence type="ECO:0000313" key="4">
    <source>
        <dbReference type="Proteomes" id="UP000076837"/>
    </source>
</evidence>
<feature type="compositionally biased region" description="Low complexity" evidence="1">
    <location>
        <begin position="393"/>
        <end position="403"/>
    </location>
</feature>
<protein>
    <submittedName>
        <fullName evidence="3">Uncharacterized protein</fullName>
    </submittedName>
</protein>
<name>A0A163A828_DIDRA</name>
<feature type="transmembrane region" description="Helical" evidence="2">
    <location>
        <begin position="470"/>
        <end position="494"/>
    </location>
</feature>